<dbReference type="OrthoDB" id="189997at2759"/>
<proteinExistence type="predicted"/>
<evidence type="ECO:0000256" key="2">
    <source>
        <dbReference type="ARBA" id="ARBA00022723"/>
    </source>
</evidence>
<feature type="domain" description="Zn(2)-C6 fungal-type" evidence="9">
    <location>
        <begin position="46"/>
        <end position="76"/>
    </location>
</feature>
<evidence type="ECO:0000256" key="8">
    <source>
        <dbReference type="SAM" id="SignalP"/>
    </source>
</evidence>
<dbReference type="AlphaFoldDB" id="A0A6A5YLL0"/>
<evidence type="ECO:0000259" key="9">
    <source>
        <dbReference type="PROSITE" id="PS50048"/>
    </source>
</evidence>
<dbReference type="Pfam" id="PF00172">
    <property type="entry name" value="Zn_clus"/>
    <property type="match status" value="1"/>
</dbReference>
<keyword evidence="11" id="KW-1185">Reference proteome</keyword>
<accession>A0A6A5YLL0</accession>
<dbReference type="CDD" id="cd00067">
    <property type="entry name" value="GAL4"/>
    <property type="match status" value="1"/>
</dbReference>
<dbReference type="GO" id="GO:0005634">
    <property type="term" value="C:nucleus"/>
    <property type="evidence" value="ECO:0007669"/>
    <property type="project" value="UniProtKB-SubCell"/>
</dbReference>
<evidence type="ECO:0000256" key="7">
    <source>
        <dbReference type="ARBA" id="ARBA00023242"/>
    </source>
</evidence>
<dbReference type="SUPFAM" id="SSF57701">
    <property type="entry name" value="Zn2/Cys6 DNA-binding domain"/>
    <property type="match status" value="1"/>
</dbReference>
<feature type="signal peptide" evidence="8">
    <location>
        <begin position="1"/>
        <end position="25"/>
    </location>
</feature>
<dbReference type="GO" id="GO:0043565">
    <property type="term" value="F:sequence-specific DNA binding"/>
    <property type="evidence" value="ECO:0007669"/>
    <property type="project" value="TreeGrafter"/>
</dbReference>
<evidence type="ECO:0000313" key="10">
    <source>
        <dbReference type="EMBL" id="KAF2107975.1"/>
    </source>
</evidence>
<keyword evidence="4" id="KW-0805">Transcription regulation</keyword>
<evidence type="ECO:0000256" key="5">
    <source>
        <dbReference type="ARBA" id="ARBA00023125"/>
    </source>
</evidence>
<keyword evidence="6" id="KW-0804">Transcription</keyword>
<dbReference type="InterPro" id="IPR052202">
    <property type="entry name" value="Yeast_MetPath_Reg"/>
</dbReference>
<evidence type="ECO:0000256" key="1">
    <source>
        <dbReference type="ARBA" id="ARBA00004123"/>
    </source>
</evidence>
<dbReference type="InterPro" id="IPR036864">
    <property type="entry name" value="Zn2-C6_fun-type_DNA-bd_sf"/>
</dbReference>
<keyword evidence="3" id="KW-0862">Zinc</keyword>
<gene>
    <name evidence="10" type="ORF">BDV96DRAFT_692949</name>
</gene>
<protein>
    <recommendedName>
        <fullName evidence="9">Zn(2)-C6 fungal-type domain-containing protein</fullName>
    </recommendedName>
</protein>
<keyword evidence="8" id="KW-0732">Signal</keyword>
<keyword evidence="5" id="KW-0238">DNA-binding</keyword>
<feature type="chain" id="PRO_5025450413" description="Zn(2)-C6 fungal-type domain-containing protein" evidence="8">
    <location>
        <begin position="26"/>
        <end position="474"/>
    </location>
</feature>
<sequence length="474" mass="52753">MRRGTSFGPPILLHLLAISVQSMSAQSQGATSPEYDLAAALTSLPSCSRCRRRRIKCDSLLPACANCEKSSEPCEYPDHVLDQPISREHLASLTARYDELMAIKAELSANSSTTFGDTPGSTSSTANAELPWVTASASGTNDESYWGSSSAYTKLGALIRIQSRLPDLPPTTSNILPGLLEALPRAQPGSINLPTLDVSIAMQLLARGDQRYLDYARQYFNASQQEGGLTLAKLPNLERLQCILLISIYHMLSLEQANIWQYLDLANQILIENEPVIREAKQVYLYSTLASLDVDIAAAYGRPAVHRSPNVAPTEEDYEGSSSVAFHIHQLMGIQQRIHSELMTVEPKSNRGDLCAIGSSFRRELSGWIMDWNLAISSPIHDEHKAEWLRLTGAVLYDQSLLHVLEIPEIGSKDVRERRNVAARFIENCHQLFFFDADRGKEEQGRPDRVWIFPFFWTHAHSIFNAALVRMITA</sequence>
<reference evidence="10" key="1">
    <citation type="journal article" date="2020" name="Stud. Mycol.">
        <title>101 Dothideomycetes genomes: a test case for predicting lifestyles and emergence of pathogens.</title>
        <authorList>
            <person name="Haridas S."/>
            <person name="Albert R."/>
            <person name="Binder M."/>
            <person name="Bloem J."/>
            <person name="Labutti K."/>
            <person name="Salamov A."/>
            <person name="Andreopoulos B."/>
            <person name="Baker S."/>
            <person name="Barry K."/>
            <person name="Bills G."/>
            <person name="Bluhm B."/>
            <person name="Cannon C."/>
            <person name="Castanera R."/>
            <person name="Culley D."/>
            <person name="Daum C."/>
            <person name="Ezra D."/>
            <person name="Gonzalez J."/>
            <person name="Henrissat B."/>
            <person name="Kuo A."/>
            <person name="Liang C."/>
            <person name="Lipzen A."/>
            <person name="Lutzoni F."/>
            <person name="Magnuson J."/>
            <person name="Mondo S."/>
            <person name="Nolan M."/>
            <person name="Ohm R."/>
            <person name="Pangilinan J."/>
            <person name="Park H.-J."/>
            <person name="Ramirez L."/>
            <person name="Alfaro M."/>
            <person name="Sun H."/>
            <person name="Tritt A."/>
            <person name="Yoshinaga Y."/>
            <person name="Zwiers L.-H."/>
            <person name="Turgeon B."/>
            <person name="Goodwin S."/>
            <person name="Spatafora J."/>
            <person name="Crous P."/>
            <person name="Grigoriev I."/>
        </authorList>
    </citation>
    <scope>NUCLEOTIDE SEQUENCE</scope>
    <source>
        <strain evidence="10">CBS 627.86</strain>
    </source>
</reference>
<evidence type="ECO:0000256" key="3">
    <source>
        <dbReference type="ARBA" id="ARBA00022833"/>
    </source>
</evidence>
<keyword evidence="7" id="KW-0539">Nucleus</keyword>
<dbReference type="PANTHER" id="PTHR47782">
    <property type="entry name" value="ZN(II)2CYS6 TRANSCRIPTION FACTOR (EUROFUNG)-RELATED"/>
    <property type="match status" value="1"/>
</dbReference>
<dbReference type="GO" id="GO:0008270">
    <property type="term" value="F:zinc ion binding"/>
    <property type="evidence" value="ECO:0007669"/>
    <property type="project" value="InterPro"/>
</dbReference>
<dbReference type="PROSITE" id="PS50048">
    <property type="entry name" value="ZN2_CY6_FUNGAL_2"/>
    <property type="match status" value="1"/>
</dbReference>
<keyword evidence="2" id="KW-0479">Metal-binding</keyword>
<dbReference type="GO" id="GO:0000981">
    <property type="term" value="F:DNA-binding transcription factor activity, RNA polymerase II-specific"/>
    <property type="evidence" value="ECO:0007669"/>
    <property type="project" value="InterPro"/>
</dbReference>
<dbReference type="EMBL" id="ML977350">
    <property type="protein sequence ID" value="KAF2107975.1"/>
    <property type="molecule type" value="Genomic_DNA"/>
</dbReference>
<organism evidence="10 11">
    <name type="scientific">Lophiotrema nucula</name>
    <dbReference type="NCBI Taxonomy" id="690887"/>
    <lineage>
        <taxon>Eukaryota</taxon>
        <taxon>Fungi</taxon>
        <taxon>Dikarya</taxon>
        <taxon>Ascomycota</taxon>
        <taxon>Pezizomycotina</taxon>
        <taxon>Dothideomycetes</taxon>
        <taxon>Pleosporomycetidae</taxon>
        <taxon>Pleosporales</taxon>
        <taxon>Lophiotremataceae</taxon>
        <taxon>Lophiotrema</taxon>
    </lineage>
</organism>
<evidence type="ECO:0000256" key="6">
    <source>
        <dbReference type="ARBA" id="ARBA00023163"/>
    </source>
</evidence>
<dbReference type="GO" id="GO:0045944">
    <property type="term" value="P:positive regulation of transcription by RNA polymerase II"/>
    <property type="evidence" value="ECO:0007669"/>
    <property type="project" value="TreeGrafter"/>
</dbReference>
<evidence type="ECO:0000313" key="11">
    <source>
        <dbReference type="Proteomes" id="UP000799770"/>
    </source>
</evidence>
<dbReference type="Gene3D" id="4.10.240.10">
    <property type="entry name" value="Zn(2)-C6 fungal-type DNA-binding domain"/>
    <property type="match status" value="1"/>
</dbReference>
<dbReference type="Proteomes" id="UP000799770">
    <property type="component" value="Unassembled WGS sequence"/>
</dbReference>
<dbReference type="PANTHER" id="PTHR47782:SF12">
    <property type="entry name" value="ZN(II)2CYS6 TRANSCRIPTION FACTOR (EUROFUNG)"/>
    <property type="match status" value="1"/>
</dbReference>
<name>A0A6A5YLL0_9PLEO</name>
<dbReference type="SMART" id="SM00066">
    <property type="entry name" value="GAL4"/>
    <property type="match status" value="1"/>
</dbReference>
<dbReference type="CDD" id="cd12148">
    <property type="entry name" value="fungal_TF_MHR"/>
    <property type="match status" value="1"/>
</dbReference>
<dbReference type="PROSITE" id="PS00463">
    <property type="entry name" value="ZN2_CY6_FUNGAL_1"/>
    <property type="match status" value="1"/>
</dbReference>
<evidence type="ECO:0000256" key="4">
    <source>
        <dbReference type="ARBA" id="ARBA00023015"/>
    </source>
</evidence>
<dbReference type="InterPro" id="IPR001138">
    <property type="entry name" value="Zn2Cys6_DnaBD"/>
</dbReference>
<comment type="subcellular location">
    <subcellularLocation>
        <location evidence="1">Nucleus</location>
    </subcellularLocation>
</comment>